<gene>
    <name evidence="4" type="ORF">J2S00_001162</name>
</gene>
<dbReference type="PROSITE" id="PS50983">
    <property type="entry name" value="FE_B12_PBP"/>
    <property type="match status" value="1"/>
</dbReference>
<sequence length="390" mass="43073">MELGMWTMLGLGLVIGFKTCQARTVWPVREQSKIHALEERGKNMFRLPKCHLLLIVIMIVVFVLTACSSEQASSSPAENGTVAEGEASGEETQTDPAGASGYQPVTIENNGRTLSFDKPPQRAVTLNQHVTEVMLALGLEEVMVGTAYLDDEILPQFQEAYEQIPVLADRYPSQEVFLSVEPDFAYAGWQSAFSENGVGSVEELEAFGVTAYLHHSSTIVGPTIEDVYQDIHNIGRIFGVEERAKALIAQMETDIALLQEQIGKVDEPIRVFVYDSGEDQAFTVGQNYMNTLIRLAGGENIFADLDKNWGAVNWEEVVERSPEVIVVVDYGEMTAEQKIDFLLRHPALDNVPAIQHERFVVVPLSAAAEGIRAPLALEILIKGFYPEKAE</sequence>
<feature type="domain" description="Fe/B12 periplasmic-binding" evidence="3">
    <location>
        <begin position="122"/>
        <end position="390"/>
    </location>
</feature>
<feature type="region of interest" description="Disordered" evidence="2">
    <location>
        <begin position="72"/>
        <end position="104"/>
    </location>
</feature>
<dbReference type="SUPFAM" id="SSF53807">
    <property type="entry name" value="Helical backbone' metal receptor"/>
    <property type="match status" value="1"/>
</dbReference>
<evidence type="ECO:0000256" key="1">
    <source>
        <dbReference type="ARBA" id="ARBA00008814"/>
    </source>
</evidence>
<evidence type="ECO:0000313" key="5">
    <source>
        <dbReference type="Proteomes" id="UP001232445"/>
    </source>
</evidence>
<evidence type="ECO:0000256" key="2">
    <source>
        <dbReference type="SAM" id="MobiDB-lite"/>
    </source>
</evidence>
<evidence type="ECO:0000313" key="4">
    <source>
        <dbReference type="EMBL" id="MDQ0338378.1"/>
    </source>
</evidence>
<protein>
    <submittedName>
        <fullName evidence="4">Iron complex transport system substrate-binding protein</fullName>
    </submittedName>
</protein>
<comment type="similarity">
    <text evidence="1">Belongs to the bacterial solute-binding protein 8 family.</text>
</comment>
<keyword evidence="5" id="KW-1185">Reference proteome</keyword>
<evidence type="ECO:0000259" key="3">
    <source>
        <dbReference type="PROSITE" id="PS50983"/>
    </source>
</evidence>
<proteinExistence type="inferred from homology"/>
<dbReference type="InterPro" id="IPR002491">
    <property type="entry name" value="ABC_transptr_periplasmic_BD"/>
</dbReference>
<organism evidence="4 5">
    <name type="scientific">Caldalkalibacillus uzonensis</name>
    <dbReference type="NCBI Taxonomy" id="353224"/>
    <lineage>
        <taxon>Bacteria</taxon>
        <taxon>Bacillati</taxon>
        <taxon>Bacillota</taxon>
        <taxon>Bacilli</taxon>
        <taxon>Bacillales</taxon>
        <taxon>Bacillaceae</taxon>
        <taxon>Caldalkalibacillus</taxon>
    </lineage>
</organism>
<dbReference type="InterPro" id="IPR050902">
    <property type="entry name" value="ABC_Transporter_SBP"/>
</dbReference>
<dbReference type="CDD" id="cd01148">
    <property type="entry name" value="TroA_a"/>
    <property type="match status" value="1"/>
</dbReference>
<comment type="caution">
    <text evidence="4">The sequence shown here is derived from an EMBL/GenBank/DDBJ whole genome shotgun (WGS) entry which is preliminary data.</text>
</comment>
<dbReference type="Gene3D" id="3.40.50.1980">
    <property type="entry name" value="Nitrogenase molybdenum iron protein domain"/>
    <property type="match status" value="2"/>
</dbReference>
<dbReference type="PANTHER" id="PTHR30535">
    <property type="entry name" value="VITAMIN B12-BINDING PROTEIN"/>
    <property type="match status" value="1"/>
</dbReference>
<dbReference type="Proteomes" id="UP001232445">
    <property type="component" value="Unassembled WGS sequence"/>
</dbReference>
<accession>A0ABU0CPN0</accession>
<name>A0ABU0CPN0_9BACI</name>
<dbReference type="EMBL" id="JAUSUQ010000003">
    <property type="protein sequence ID" value="MDQ0338378.1"/>
    <property type="molecule type" value="Genomic_DNA"/>
</dbReference>
<reference evidence="4 5" key="1">
    <citation type="submission" date="2023-07" db="EMBL/GenBank/DDBJ databases">
        <title>Genomic Encyclopedia of Type Strains, Phase IV (KMG-IV): sequencing the most valuable type-strain genomes for metagenomic binning, comparative biology and taxonomic classification.</title>
        <authorList>
            <person name="Goeker M."/>
        </authorList>
    </citation>
    <scope>NUCLEOTIDE SEQUENCE [LARGE SCALE GENOMIC DNA]</scope>
    <source>
        <strain evidence="4 5">DSM 17740</strain>
    </source>
</reference>
<dbReference type="Pfam" id="PF01497">
    <property type="entry name" value="Peripla_BP_2"/>
    <property type="match status" value="1"/>
</dbReference>
<dbReference type="PANTHER" id="PTHR30535:SF7">
    <property type="entry name" value="IRON(III) DICITRATE-BINDING PROTEIN"/>
    <property type="match status" value="1"/>
</dbReference>